<dbReference type="InterPro" id="IPR008538">
    <property type="entry name" value="Uma2"/>
</dbReference>
<keyword evidence="2" id="KW-0540">Nuclease</keyword>
<dbReference type="PANTHER" id="PTHR35400:SF1">
    <property type="entry name" value="SLR1083 PROTEIN"/>
    <property type="match status" value="1"/>
</dbReference>
<dbReference type="PANTHER" id="PTHR35400">
    <property type="entry name" value="SLR1083 PROTEIN"/>
    <property type="match status" value="1"/>
</dbReference>
<reference evidence="2 3" key="1">
    <citation type="submission" date="2018-02" db="EMBL/GenBank/DDBJ databases">
        <title>Subsurface microbial communities from deep shales in Ohio and West Virginia, USA.</title>
        <authorList>
            <person name="Wrighton K."/>
        </authorList>
    </citation>
    <scope>NUCLEOTIDE SEQUENCE [LARGE SCALE GENOMIC DNA]</scope>
    <source>
        <strain evidence="2 3">OWC-DMM</strain>
    </source>
</reference>
<accession>A0A2S6HBH8</accession>
<gene>
    <name evidence="2" type="ORF">B0F87_10714</name>
</gene>
<dbReference type="Pfam" id="PF05685">
    <property type="entry name" value="Uma2"/>
    <property type="match status" value="1"/>
</dbReference>
<protein>
    <submittedName>
        <fullName evidence="2">Uma2 family endonuclease</fullName>
    </submittedName>
</protein>
<proteinExistence type="predicted"/>
<dbReference type="Proteomes" id="UP000240010">
    <property type="component" value="Unassembled WGS sequence"/>
</dbReference>
<dbReference type="AlphaFoldDB" id="A0A2S6HBH8"/>
<dbReference type="EMBL" id="PTIZ01000007">
    <property type="protein sequence ID" value="PPK74771.1"/>
    <property type="molecule type" value="Genomic_DNA"/>
</dbReference>
<feature type="domain" description="Putative restriction endonuclease" evidence="1">
    <location>
        <begin position="27"/>
        <end position="183"/>
    </location>
</feature>
<comment type="caution">
    <text evidence="2">The sequence shown here is derived from an EMBL/GenBank/DDBJ whole genome shotgun (WGS) entry which is preliminary data.</text>
</comment>
<dbReference type="RefSeq" id="WP_104429325.1">
    <property type="nucleotide sequence ID" value="NZ_PTIZ01000007.1"/>
</dbReference>
<organism evidence="2 3">
    <name type="scientific">Methylobacter tundripaludum</name>
    <dbReference type="NCBI Taxonomy" id="173365"/>
    <lineage>
        <taxon>Bacteria</taxon>
        <taxon>Pseudomonadati</taxon>
        <taxon>Pseudomonadota</taxon>
        <taxon>Gammaproteobacteria</taxon>
        <taxon>Methylococcales</taxon>
        <taxon>Methylococcaceae</taxon>
        <taxon>Methylobacter</taxon>
    </lineage>
</organism>
<dbReference type="SUPFAM" id="SSF52980">
    <property type="entry name" value="Restriction endonuclease-like"/>
    <property type="match status" value="1"/>
</dbReference>
<evidence type="ECO:0000313" key="2">
    <source>
        <dbReference type="EMBL" id="PPK74771.1"/>
    </source>
</evidence>
<name>A0A2S6HBH8_9GAMM</name>
<evidence type="ECO:0000259" key="1">
    <source>
        <dbReference type="Pfam" id="PF05685"/>
    </source>
</evidence>
<evidence type="ECO:0000313" key="3">
    <source>
        <dbReference type="Proteomes" id="UP000240010"/>
    </source>
</evidence>
<dbReference type="GO" id="GO:0004519">
    <property type="term" value="F:endonuclease activity"/>
    <property type="evidence" value="ECO:0007669"/>
    <property type="project" value="UniProtKB-KW"/>
</dbReference>
<keyword evidence="2" id="KW-0255">Endonuclease</keyword>
<dbReference type="InterPro" id="IPR012296">
    <property type="entry name" value="Nuclease_put_TT1808"/>
</dbReference>
<dbReference type="InterPro" id="IPR011335">
    <property type="entry name" value="Restrct_endonuc-II-like"/>
</dbReference>
<dbReference type="Gene3D" id="3.90.1570.10">
    <property type="entry name" value="tt1808, chain A"/>
    <property type="match status" value="1"/>
</dbReference>
<dbReference type="CDD" id="cd06260">
    <property type="entry name" value="DUF820-like"/>
    <property type="match status" value="1"/>
</dbReference>
<keyword evidence="2" id="KW-0378">Hydrolase</keyword>
<sequence length="188" mass="21379">MAIATTNVRKHLTDIKEWQKLGEANIFPPDSRLELIEGEILEMAPIGYNHSGHVMRLMNFFAPLLNQKAIINAQNPLQLGDLSEPEPDFMLLKPNDDFYCSRHPNADDVLLLIEVADSSLSFDQNQKLRLYASHNIPEYWLMNLNDACLEVYRQPHGDCYGEKTTLRVGDSVTLSQLKQITIDIADIL</sequence>